<organism evidence="1 2">
    <name type="scientific">Linderina macrospora</name>
    <dbReference type="NCBI Taxonomy" id="4868"/>
    <lineage>
        <taxon>Eukaryota</taxon>
        <taxon>Fungi</taxon>
        <taxon>Fungi incertae sedis</taxon>
        <taxon>Zoopagomycota</taxon>
        <taxon>Kickxellomycotina</taxon>
        <taxon>Kickxellomycetes</taxon>
        <taxon>Kickxellales</taxon>
        <taxon>Kickxellaceae</taxon>
        <taxon>Linderina</taxon>
    </lineage>
</organism>
<protein>
    <submittedName>
        <fullName evidence="1">Uncharacterized protein</fullName>
    </submittedName>
</protein>
<proteinExistence type="predicted"/>
<evidence type="ECO:0000313" key="1">
    <source>
        <dbReference type="EMBL" id="KAJ1940758.1"/>
    </source>
</evidence>
<comment type="caution">
    <text evidence="1">The sequence shown here is derived from an EMBL/GenBank/DDBJ whole genome shotgun (WGS) entry which is preliminary data.</text>
</comment>
<gene>
    <name evidence="1" type="ORF">FBU59_003711</name>
</gene>
<dbReference type="EMBL" id="JANBPW010002455">
    <property type="protein sequence ID" value="KAJ1940758.1"/>
    <property type="molecule type" value="Genomic_DNA"/>
</dbReference>
<evidence type="ECO:0000313" key="2">
    <source>
        <dbReference type="Proteomes" id="UP001150603"/>
    </source>
</evidence>
<keyword evidence="2" id="KW-1185">Reference proteome</keyword>
<name>A0ACC1J7T8_9FUNG</name>
<accession>A0ACC1J7T8</accession>
<dbReference type="Proteomes" id="UP001150603">
    <property type="component" value="Unassembled WGS sequence"/>
</dbReference>
<sequence length="121" mass="14318">MEQLLPMVRDYLSFSQTKPEYVYDFYYIQKNHPAGLDPNVLRSGNVGSVLWIEDADEFIKDEGSDGGNEEDEDSNAEDYYTNDYPDEPDFNSDVEEFYYSSDERDVLHEEEESDDYEDYLW</sequence>
<reference evidence="1" key="1">
    <citation type="submission" date="2022-07" db="EMBL/GenBank/DDBJ databases">
        <title>Phylogenomic reconstructions and comparative analyses of Kickxellomycotina fungi.</title>
        <authorList>
            <person name="Reynolds N.K."/>
            <person name="Stajich J.E."/>
            <person name="Barry K."/>
            <person name="Grigoriev I.V."/>
            <person name="Crous P."/>
            <person name="Smith M.E."/>
        </authorList>
    </citation>
    <scope>NUCLEOTIDE SEQUENCE</scope>
    <source>
        <strain evidence="1">NRRL 5244</strain>
    </source>
</reference>